<protein>
    <submittedName>
        <fullName evidence="2">CynX/NimT family MFS transporter</fullName>
    </submittedName>
</protein>
<evidence type="ECO:0000313" key="2">
    <source>
        <dbReference type="EMBL" id="MFC4555840.1"/>
    </source>
</evidence>
<feature type="transmembrane region" description="Helical" evidence="1">
    <location>
        <begin position="252"/>
        <end position="272"/>
    </location>
</feature>
<dbReference type="InterPro" id="IPR052524">
    <property type="entry name" value="MFS_Cyanate_Porter"/>
</dbReference>
<name>A0ABV9DCS6_9MICO</name>
<organism evidence="2 3">
    <name type="scientific">Georgenia faecalis</name>
    <dbReference type="NCBI Taxonomy" id="2483799"/>
    <lineage>
        <taxon>Bacteria</taxon>
        <taxon>Bacillati</taxon>
        <taxon>Actinomycetota</taxon>
        <taxon>Actinomycetes</taxon>
        <taxon>Micrococcales</taxon>
        <taxon>Bogoriellaceae</taxon>
        <taxon>Georgenia</taxon>
    </lineage>
</organism>
<feature type="transmembrane region" description="Helical" evidence="1">
    <location>
        <begin position="12"/>
        <end position="31"/>
    </location>
</feature>
<evidence type="ECO:0000313" key="3">
    <source>
        <dbReference type="Proteomes" id="UP001595955"/>
    </source>
</evidence>
<feature type="transmembrane region" description="Helical" evidence="1">
    <location>
        <begin position="340"/>
        <end position="359"/>
    </location>
</feature>
<feature type="transmembrane region" description="Helical" evidence="1">
    <location>
        <begin position="141"/>
        <end position="164"/>
    </location>
</feature>
<feature type="transmembrane region" description="Helical" evidence="1">
    <location>
        <begin position="284"/>
        <end position="303"/>
    </location>
</feature>
<dbReference type="Gene3D" id="1.20.1250.20">
    <property type="entry name" value="MFS general substrate transporter like domains"/>
    <property type="match status" value="1"/>
</dbReference>
<feature type="transmembrane region" description="Helical" evidence="1">
    <location>
        <begin position="371"/>
        <end position="392"/>
    </location>
</feature>
<keyword evidence="1" id="KW-0812">Transmembrane</keyword>
<dbReference type="CDD" id="cd17339">
    <property type="entry name" value="MFS_NIMT_CynX_like"/>
    <property type="match status" value="1"/>
</dbReference>
<dbReference type="PANTHER" id="PTHR23523">
    <property type="match status" value="1"/>
</dbReference>
<dbReference type="Proteomes" id="UP001595955">
    <property type="component" value="Unassembled WGS sequence"/>
</dbReference>
<evidence type="ECO:0000256" key="1">
    <source>
        <dbReference type="SAM" id="Phobius"/>
    </source>
</evidence>
<dbReference type="RefSeq" id="WP_122824254.1">
    <property type="nucleotide sequence ID" value="NZ_CP033325.1"/>
</dbReference>
<feature type="transmembrane region" description="Helical" evidence="1">
    <location>
        <begin position="309"/>
        <end position="331"/>
    </location>
</feature>
<proteinExistence type="predicted"/>
<dbReference type="Pfam" id="PF07690">
    <property type="entry name" value="MFS_1"/>
    <property type="match status" value="1"/>
</dbReference>
<gene>
    <name evidence="2" type="ORF">ACFO3F_11330</name>
</gene>
<accession>A0ABV9DCS6</accession>
<comment type="caution">
    <text evidence="2">The sequence shown here is derived from an EMBL/GenBank/DDBJ whole genome shotgun (WGS) entry which is preliminary data.</text>
</comment>
<feature type="transmembrane region" description="Helical" evidence="1">
    <location>
        <begin position="51"/>
        <end position="72"/>
    </location>
</feature>
<dbReference type="EMBL" id="JBHSGF010000007">
    <property type="protein sequence ID" value="MFC4555840.1"/>
    <property type="molecule type" value="Genomic_DNA"/>
</dbReference>
<dbReference type="InterPro" id="IPR036259">
    <property type="entry name" value="MFS_trans_sf"/>
</dbReference>
<reference evidence="3" key="1">
    <citation type="journal article" date="2019" name="Int. J. Syst. Evol. Microbiol.">
        <title>The Global Catalogue of Microorganisms (GCM) 10K type strain sequencing project: providing services to taxonomists for standard genome sequencing and annotation.</title>
        <authorList>
            <consortium name="The Broad Institute Genomics Platform"/>
            <consortium name="The Broad Institute Genome Sequencing Center for Infectious Disease"/>
            <person name="Wu L."/>
            <person name="Ma J."/>
        </authorList>
    </citation>
    <scope>NUCLEOTIDE SEQUENCE [LARGE SCALE GENOMIC DNA]</scope>
    <source>
        <strain evidence="3">JCM 3369</strain>
    </source>
</reference>
<dbReference type="InterPro" id="IPR011701">
    <property type="entry name" value="MFS"/>
</dbReference>
<feature type="transmembrane region" description="Helical" evidence="1">
    <location>
        <begin position="107"/>
        <end position="129"/>
    </location>
</feature>
<sequence>MSIPRDARRRYGAGSVLVLAAVVAVAVNLRAPVAGVGPVLEEIRSGTGLSVGAAGFLTSLPALCFAAIGLASPWLARTLGTTRAITAALVLLAVALVVRVTGASPTLLVGSVAACAGIAAVNVLLPVVVKERFGHRVGTVTGLYTSALAGGSAVAAAVTAPLAVAAGPGGWRIALAVWALPCVVAVALWVAASRRDPRGTPVVRPRERVDRRLVHHPVVWGLTVFFGAQSLIFYTILGWLPAVYRDAGLDAATAGTLLAVCVLIGVPTYFVVPVLAARRPGQRAWAVGLTAAAVAGFAGLLVAPAEGAWLWAVLLGLGNATFPLTMSLFALRTSSPAQTAAVSAAGQSAGYLIAAVGPIGAGLLREATGSWTAPILALLAVLVVQAGAGMLAGRSGQL</sequence>
<keyword evidence="1" id="KW-0472">Membrane</keyword>
<feature type="transmembrane region" description="Helical" evidence="1">
    <location>
        <begin position="213"/>
        <end position="240"/>
    </location>
</feature>
<dbReference type="PANTHER" id="PTHR23523:SF2">
    <property type="entry name" value="2-NITROIMIDAZOLE TRANSPORTER"/>
    <property type="match status" value="1"/>
</dbReference>
<keyword evidence="1" id="KW-1133">Transmembrane helix</keyword>
<dbReference type="SUPFAM" id="SSF103473">
    <property type="entry name" value="MFS general substrate transporter"/>
    <property type="match status" value="1"/>
</dbReference>
<feature type="transmembrane region" description="Helical" evidence="1">
    <location>
        <begin position="84"/>
        <end position="101"/>
    </location>
</feature>
<keyword evidence="3" id="KW-1185">Reference proteome</keyword>
<feature type="transmembrane region" description="Helical" evidence="1">
    <location>
        <begin position="170"/>
        <end position="192"/>
    </location>
</feature>